<evidence type="ECO:0000313" key="2">
    <source>
        <dbReference type="EMBL" id="KAK8392182.1"/>
    </source>
</evidence>
<proteinExistence type="predicted"/>
<protein>
    <recommendedName>
        <fullName evidence="4">Secreted protein</fullName>
    </recommendedName>
</protein>
<gene>
    <name evidence="2" type="ORF">O3P69_017644</name>
</gene>
<accession>A0AAW0U062</accession>
<dbReference type="EMBL" id="JARAKH010000023">
    <property type="protein sequence ID" value="KAK8392182.1"/>
    <property type="molecule type" value="Genomic_DNA"/>
</dbReference>
<evidence type="ECO:0008006" key="4">
    <source>
        <dbReference type="Google" id="ProtNLM"/>
    </source>
</evidence>
<reference evidence="2 3" key="1">
    <citation type="submission" date="2023-03" db="EMBL/GenBank/DDBJ databases">
        <title>High-quality genome of Scylla paramamosain provides insights in environmental adaptation.</title>
        <authorList>
            <person name="Zhang L."/>
        </authorList>
    </citation>
    <scope>NUCLEOTIDE SEQUENCE [LARGE SCALE GENOMIC DNA]</scope>
    <source>
        <strain evidence="2">LZ_2023a</strain>
        <tissue evidence="2">Muscle</tissue>
    </source>
</reference>
<feature type="region of interest" description="Disordered" evidence="1">
    <location>
        <begin position="55"/>
        <end position="83"/>
    </location>
</feature>
<name>A0AAW0U062_SCYPA</name>
<evidence type="ECO:0000313" key="3">
    <source>
        <dbReference type="Proteomes" id="UP001487740"/>
    </source>
</evidence>
<dbReference type="Proteomes" id="UP001487740">
    <property type="component" value="Unassembled WGS sequence"/>
</dbReference>
<keyword evidence="3" id="KW-1185">Reference proteome</keyword>
<comment type="caution">
    <text evidence="2">The sequence shown here is derived from an EMBL/GenBank/DDBJ whole genome shotgun (WGS) entry which is preliminary data.</text>
</comment>
<dbReference type="AlphaFoldDB" id="A0AAW0U062"/>
<organism evidence="2 3">
    <name type="scientific">Scylla paramamosain</name>
    <name type="common">Mud crab</name>
    <dbReference type="NCBI Taxonomy" id="85552"/>
    <lineage>
        <taxon>Eukaryota</taxon>
        <taxon>Metazoa</taxon>
        <taxon>Ecdysozoa</taxon>
        <taxon>Arthropoda</taxon>
        <taxon>Crustacea</taxon>
        <taxon>Multicrustacea</taxon>
        <taxon>Malacostraca</taxon>
        <taxon>Eumalacostraca</taxon>
        <taxon>Eucarida</taxon>
        <taxon>Decapoda</taxon>
        <taxon>Pleocyemata</taxon>
        <taxon>Brachyura</taxon>
        <taxon>Eubrachyura</taxon>
        <taxon>Portunoidea</taxon>
        <taxon>Portunidae</taxon>
        <taxon>Portuninae</taxon>
        <taxon>Scylla</taxon>
    </lineage>
</organism>
<evidence type="ECO:0000256" key="1">
    <source>
        <dbReference type="SAM" id="MobiDB-lite"/>
    </source>
</evidence>
<sequence length="83" mass="9031">MPPSVLVWCRSLLCREGPPPATSLGGRSPRASPLYSHTDLTYAIRVVVVTREKQVFNSQSPSRPGASRHPGRRVLKPPAEAVT</sequence>